<dbReference type="Proteomes" id="UP000009080">
    <property type="component" value="Chromosome"/>
</dbReference>
<sequence>MLYPVFGSPRAPKIEKSVCRNISLSGVRLVFSAPPYHTKWGVQESFPSSFNIFNENEYVRGYKDNAPFIQCFNSQWDIKGFPVVGRRIGWINFSVCVTYIKNASNLFKKLGFEKSLKKLHASTYGIDGKENRHTYETFINWEPQSINGNTWVNYLTRNENDGTTAFTLTWEIPISDQHALSVIFTYYNVCNNAKTDATVKAFSRGVMQTAHLKLSPSAQEQKAAAEKQWPNQKYSEHMEPLRWIRPKKDFISVEEYFADDDE</sequence>
<dbReference type="AlphaFoldDB" id="C5BM00"/>
<dbReference type="HOGENOM" id="CLU_093185_0_0_6"/>
<dbReference type="OrthoDB" id="5704725at2"/>
<dbReference type="EMBL" id="CP001614">
    <property type="protein sequence ID" value="ACR11832.1"/>
    <property type="molecule type" value="Genomic_DNA"/>
</dbReference>
<evidence type="ECO:0000313" key="1">
    <source>
        <dbReference type="EMBL" id="ACR11832.1"/>
    </source>
</evidence>
<protein>
    <submittedName>
        <fullName evidence="1">Uncharacterized protein</fullName>
    </submittedName>
</protein>
<keyword evidence="2" id="KW-1185">Reference proteome</keyword>
<evidence type="ECO:0000313" key="2">
    <source>
        <dbReference type="Proteomes" id="UP000009080"/>
    </source>
</evidence>
<organism evidence="1 2">
    <name type="scientific">Teredinibacter turnerae (strain ATCC 39867 / T7901)</name>
    <dbReference type="NCBI Taxonomy" id="377629"/>
    <lineage>
        <taxon>Bacteria</taxon>
        <taxon>Pseudomonadati</taxon>
        <taxon>Pseudomonadota</taxon>
        <taxon>Gammaproteobacteria</taxon>
        <taxon>Cellvibrionales</taxon>
        <taxon>Cellvibrionaceae</taxon>
        <taxon>Teredinibacter</taxon>
    </lineage>
</organism>
<accession>C5BM00</accession>
<reference evidence="1 2" key="1">
    <citation type="journal article" date="2009" name="PLoS ONE">
        <title>The complete genome of Teredinibacter turnerae T7901: an intracellular endosymbiont of marine wood-boring bivalves (shipworms).</title>
        <authorList>
            <person name="Yang J.C."/>
            <person name="Madupu R."/>
            <person name="Durkin A.S."/>
            <person name="Ekborg N.A."/>
            <person name="Pedamallu C.S."/>
            <person name="Hostetler J.B."/>
            <person name="Radune D."/>
            <person name="Toms B.S."/>
            <person name="Henrissat B."/>
            <person name="Coutinho P.M."/>
            <person name="Schwarz S."/>
            <person name="Field L."/>
            <person name="Trindade-Silva A.E."/>
            <person name="Soares C.A.G."/>
            <person name="Elshahawi S."/>
            <person name="Hanora A."/>
            <person name="Schmidt E.W."/>
            <person name="Haygood M.G."/>
            <person name="Posfai J."/>
            <person name="Benner J."/>
            <person name="Madinger C."/>
            <person name="Nove J."/>
            <person name="Anton B."/>
            <person name="Chaudhary K."/>
            <person name="Foster J."/>
            <person name="Holman A."/>
            <person name="Kumar S."/>
            <person name="Lessard P.A."/>
            <person name="Luyten Y.A."/>
            <person name="Slatko B."/>
            <person name="Wood N."/>
            <person name="Wu B."/>
            <person name="Teplitski M."/>
            <person name="Mougous J.D."/>
            <person name="Ward N."/>
            <person name="Eisen J.A."/>
            <person name="Badger J.H."/>
            <person name="Distel D.L."/>
        </authorList>
    </citation>
    <scope>NUCLEOTIDE SEQUENCE [LARGE SCALE GENOMIC DNA]</scope>
    <source>
        <strain evidence="2">ATCC 39867 / T7901</strain>
    </source>
</reference>
<dbReference type="eggNOG" id="ENOG5033EMP">
    <property type="taxonomic scope" value="Bacteria"/>
</dbReference>
<gene>
    <name evidence="1" type="ordered locus">TERTU_2678</name>
</gene>
<dbReference type="KEGG" id="ttu:TERTU_2678"/>
<name>C5BM00_TERTT</name>
<proteinExistence type="predicted"/>
<dbReference type="RefSeq" id="WP_015817943.1">
    <property type="nucleotide sequence ID" value="NC_012997.1"/>
</dbReference>